<dbReference type="InterPro" id="IPR024964">
    <property type="entry name" value="CTLH/CRA"/>
</dbReference>
<dbReference type="GO" id="GO:0005634">
    <property type="term" value="C:nucleus"/>
    <property type="evidence" value="ECO:0007669"/>
    <property type="project" value="TreeGrafter"/>
</dbReference>
<comment type="caution">
    <text evidence="6">The sequence shown here is derived from an EMBL/GenBank/DDBJ whole genome shotgun (WGS) entry which is preliminary data.</text>
</comment>
<evidence type="ECO:0000313" key="7">
    <source>
        <dbReference type="Proteomes" id="UP000287651"/>
    </source>
</evidence>
<dbReference type="SMART" id="SM00668">
    <property type="entry name" value="CTLH"/>
    <property type="match status" value="1"/>
</dbReference>
<sequence length="418" mass="47137">MVLGQGGRSCNEKGGGAAAASIRRGSCDERSLVGWLWETPLFLVNVAKKQKLLSSRTQELIDQVGWEIEQAKLKMQSSESTTGCTDPKSMLVDLKTKLNEIAPINQLEGLQKELNFGLGKYVKILEKCFNSDISKAHRKVDFDVHIVNQIIVTHFYRHGMFDIGDCFISEANEPEAAAIKSAFLEMHEIVEAIRCRNLEPALSWSSKQSEWLLQNGSSLELKLHQLQFVEILQNRSRNEALTYARTRLAPFAPVHMVTFQKLMACLLWAGKIHHSPYADFMSPSHWERVAEEFMHRFCSLLGQSYQSPLGVTIEAGIQGLPVLLKIESVMAAKKQEWLRMTELPVPVDLGREFHFHSIFICPVLKEQGSDENPPMMIPCGHVLSKQSIVKLSKNSTRAFKCPYCPSEATVAQSKQLYF</sequence>
<dbReference type="Pfam" id="PF10607">
    <property type="entry name" value="CTLH"/>
    <property type="match status" value="1"/>
</dbReference>
<keyword evidence="3" id="KW-0479">Metal-binding</keyword>
<dbReference type="InterPro" id="IPR045098">
    <property type="entry name" value="Fyv10_fam"/>
</dbReference>
<dbReference type="InterPro" id="IPR006594">
    <property type="entry name" value="LisH"/>
</dbReference>
<gene>
    <name evidence="6" type="ORF">B296_00030253</name>
</gene>
<dbReference type="Proteomes" id="UP000287651">
    <property type="component" value="Unassembled WGS sequence"/>
</dbReference>
<dbReference type="GO" id="GO:0043161">
    <property type="term" value="P:proteasome-mediated ubiquitin-dependent protein catabolic process"/>
    <property type="evidence" value="ECO:0007669"/>
    <property type="project" value="InterPro"/>
</dbReference>
<dbReference type="InterPro" id="IPR006595">
    <property type="entry name" value="CTLH_C"/>
</dbReference>
<dbReference type="InterPro" id="IPR044063">
    <property type="entry name" value="ZF_RING_GID"/>
</dbReference>
<dbReference type="PANTHER" id="PTHR12170:SF3">
    <property type="entry name" value="GH10162P"/>
    <property type="match status" value="1"/>
</dbReference>
<reference evidence="6 7" key="1">
    <citation type="journal article" date="2014" name="Agronomy (Basel)">
        <title>A Draft Genome Sequence for Ensete ventricosum, the Drought-Tolerant Tree Against Hunger.</title>
        <authorList>
            <person name="Harrison J."/>
            <person name="Moore K.A."/>
            <person name="Paszkiewicz K."/>
            <person name="Jones T."/>
            <person name="Grant M."/>
            <person name="Ambacheew D."/>
            <person name="Muzemil S."/>
            <person name="Studholme D.J."/>
        </authorList>
    </citation>
    <scope>NUCLEOTIDE SEQUENCE [LARGE SCALE GENOMIC DNA]</scope>
</reference>
<evidence type="ECO:0000256" key="2">
    <source>
        <dbReference type="ARBA" id="ARBA00022490"/>
    </source>
</evidence>
<dbReference type="Pfam" id="PF13445">
    <property type="entry name" value="zf-RING_UBOX"/>
    <property type="match status" value="1"/>
</dbReference>
<evidence type="ECO:0000256" key="1">
    <source>
        <dbReference type="ARBA" id="ARBA00004496"/>
    </source>
</evidence>
<dbReference type="GO" id="GO:0008270">
    <property type="term" value="F:zinc ion binding"/>
    <property type="evidence" value="ECO:0007669"/>
    <property type="project" value="UniProtKB-KW"/>
</dbReference>
<evidence type="ECO:0000256" key="4">
    <source>
        <dbReference type="ARBA" id="ARBA00022771"/>
    </source>
</evidence>
<dbReference type="GO" id="GO:0005737">
    <property type="term" value="C:cytoplasm"/>
    <property type="evidence" value="ECO:0007669"/>
    <property type="project" value="UniProtKB-SubCell"/>
</dbReference>
<dbReference type="AlphaFoldDB" id="A0A444D539"/>
<dbReference type="CDD" id="cd16652">
    <property type="entry name" value="dRING_Rmd5p-like"/>
    <property type="match status" value="1"/>
</dbReference>
<proteinExistence type="predicted"/>
<keyword evidence="2" id="KW-0963">Cytoplasm</keyword>
<keyword evidence="5" id="KW-0862">Zinc</keyword>
<keyword evidence="4" id="KW-0863">Zinc-finger</keyword>
<dbReference type="PROSITE" id="PS50897">
    <property type="entry name" value="CTLH"/>
    <property type="match status" value="1"/>
</dbReference>
<dbReference type="PROSITE" id="PS50896">
    <property type="entry name" value="LISH"/>
    <property type="match status" value="1"/>
</dbReference>
<dbReference type="GO" id="GO:0034657">
    <property type="term" value="C:GID complex"/>
    <property type="evidence" value="ECO:0007669"/>
    <property type="project" value="TreeGrafter"/>
</dbReference>
<name>A0A444D539_ENSVE</name>
<dbReference type="InterPro" id="IPR037683">
    <property type="entry name" value="Rmd5_dRing"/>
</dbReference>
<dbReference type="PANTHER" id="PTHR12170">
    <property type="entry name" value="MACROPHAGE ERYTHROBLAST ATTACHER-RELATED"/>
    <property type="match status" value="1"/>
</dbReference>
<protein>
    <submittedName>
        <fullName evidence="6">Uncharacterized protein</fullName>
    </submittedName>
</protein>
<comment type="subcellular location">
    <subcellularLocation>
        <location evidence="1">Cytoplasm</location>
    </subcellularLocation>
</comment>
<dbReference type="InterPro" id="IPR013083">
    <property type="entry name" value="Znf_RING/FYVE/PHD"/>
</dbReference>
<dbReference type="FunFam" id="3.30.40.10:FF:000143">
    <property type="entry name" value="Regulator of gluconeogenesis Rmd5"/>
    <property type="match status" value="1"/>
</dbReference>
<dbReference type="SMART" id="SM00757">
    <property type="entry name" value="CRA"/>
    <property type="match status" value="1"/>
</dbReference>
<dbReference type="EMBL" id="AMZH03012573">
    <property type="protein sequence ID" value="RRT50782.1"/>
    <property type="molecule type" value="Genomic_DNA"/>
</dbReference>
<evidence type="ECO:0000256" key="3">
    <source>
        <dbReference type="ARBA" id="ARBA00022723"/>
    </source>
</evidence>
<organism evidence="6 7">
    <name type="scientific">Ensete ventricosum</name>
    <name type="common">Abyssinian banana</name>
    <name type="synonym">Musa ensete</name>
    <dbReference type="NCBI Taxonomy" id="4639"/>
    <lineage>
        <taxon>Eukaryota</taxon>
        <taxon>Viridiplantae</taxon>
        <taxon>Streptophyta</taxon>
        <taxon>Embryophyta</taxon>
        <taxon>Tracheophyta</taxon>
        <taxon>Spermatophyta</taxon>
        <taxon>Magnoliopsida</taxon>
        <taxon>Liliopsida</taxon>
        <taxon>Zingiberales</taxon>
        <taxon>Musaceae</taxon>
        <taxon>Ensete</taxon>
    </lineage>
</organism>
<dbReference type="InterPro" id="IPR013144">
    <property type="entry name" value="CRA_dom"/>
</dbReference>
<evidence type="ECO:0000313" key="6">
    <source>
        <dbReference type="EMBL" id="RRT50782.1"/>
    </source>
</evidence>
<dbReference type="GO" id="GO:0061630">
    <property type="term" value="F:ubiquitin protein ligase activity"/>
    <property type="evidence" value="ECO:0007669"/>
    <property type="project" value="InterPro"/>
</dbReference>
<dbReference type="Gene3D" id="3.30.40.10">
    <property type="entry name" value="Zinc/RING finger domain, C3HC4 (zinc finger)"/>
    <property type="match status" value="1"/>
</dbReference>
<accession>A0A444D539</accession>
<evidence type="ECO:0000256" key="5">
    <source>
        <dbReference type="ARBA" id="ARBA00022833"/>
    </source>
</evidence>
<dbReference type="InterPro" id="IPR027370">
    <property type="entry name" value="Znf-RING_euk"/>
</dbReference>
<dbReference type="PROSITE" id="PS51867">
    <property type="entry name" value="ZF_RING_GID"/>
    <property type="match status" value="1"/>
</dbReference>
<dbReference type="SUPFAM" id="SSF57850">
    <property type="entry name" value="RING/U-box"/>
    <property type="match status" value="1"/>
</dbReference>